<dbReference type="PANTHER" id="PTHR33164:SF99">
    <property type="entry name" value="MARR FAMILY REGULATORY PROTEIN"/>
    <property type="match status" value="1"/>
</dbReference>
<dbReference type="PROSITE" id="PS50995">
    <property type="entry name" value="HTH_MARR_2"/>
    <property type="match status" value="1"/>
</dbReference>
<comment type="caution">
    <text evidence="2">The sequence shown here is derived from an EMBL/GenBank/DDBJ whole genome shotgun (WGS) entry which is preliminary data.</text>
</comment>
<proteinExistence type="predicted"/>
<keyword evidence="3" id="KW-1185">Reference proteome</keyword>
<dbReference type="InterPro" id="IPR000835">
    <property type="entry name" value="HTH_MarR-typ"/>
</dbReference>
<dbReference type="RefSeq" id="WP_319953783.1">
    <property type="nucleotide sequence ID" value="NZ_JAXAVX010000003.1"/>
</dbReference>
<evidence type="ECO:0000259" key="1">
    <source>
        <dbReference type="PROSITE" id="PS50995"/>
    </source>
</evidence>
<dbReference type="SMART" id="SM00347">
    <property type="entry name" value="HTH_MARR"/>
    <property type="match status" value="1"/>
</dbReference>
<dbReference type="InterPro" id="IPR036388">
    <property type="entry name" value="WH-like_DNA-bd_sf"/>
</dbReference>
<name>A0ABU4VIG9_9ACTN</name>
<protein>
    <submittedName>
        <fullName evidence="2">MarR family transcriptional regulator</fullName>
    </submittedName>
</protein>
<dbReference type="SUPFAM" id="SSF46785">
    <property type="entry name" value="Winged helix' DNA-binding domain"/>
    <property type="match status" value="1"/>
</dbReference>
<dbReference type="InterPro" id="IPR039422">
    <property type="entry name" value="MarR/SlyA-like"/>
</dbReference>
<dbReference type="Pfam" id="PF12802">
    <property type="entry name" value="MarR_2"/>
    <property type="match status" value="1"/>
</dbReference>
<gene>
    <name evidence="2" type="ORF">SK069_08505</name>
</gene>
<dbReference type="PRINTS" id="PR00598">
    <property type="entry name" value="HTHMARR"/>
</dbReference>
<feature type="domain" description="HTH marR-type" evidence="1">
    <location>
        <begin position="1"/>
        <end position="150"/>
    </location>
</feature>
<dbReference type="InterPro" id="IPR036390">
    <property type="entry name" value="WH_DNA-bd_sf"/>
</dbReference>
<dbReference type="Proteomes" id="UP001277761">
    <property type="component" value="Unassembled WGS sequence"/>
</dbReference>
<sequence length="151" mass="17054">MPSPARASHRLSADELATWELFLRSHAQINRRLEQDLAAHDLTLSDYDVLVQLVQAPEGCLRPIELSRRVLLTRSGITRLVAGLERQGLVERRPAPEDRRGQLVQLTEAGRELVREAGRTHARGIRELFADRLDARQLATLRELLVPLTAD</sequence>
<organism evidence="2 3">
    <name type="scientific">Patulibacter brassicae</name>
    <dbReference type="NCBI Taxonomy" id="1705717"/>
    <lineage>
        <taxon>Bacteria</taxon>
        <taxon>Bacillati</taxon>
        <taxon>Actinomycetota</taxon>
        <taxon>Thermoleophilia</taxon>
        <taxon>Solirubrobacterales</taxon>
        <taxon>Patulibacteraceae</taxon>
        <taxon>Patulibacter</taxon>
    </lineage>
</organism>
<dbReference type="PANTHER" id="PTHR33164">
    <property type="entry name" value="TRANSCRIPTIONAL REGULATOR, MARR FAMILY"/>
    <property type="match status" value="1"/>
</dbReference>
<reference evidence="2 3" key="1">
    <citation type="submission" date="2023-11" db="EMBL/GenBank/DDBJ databases">
        <authorList>
            <person name="Xu M."/>
            <person name="Jiang T."/>
        </authorList>
    </citation>
    <scope>NUCLEOTIDE SEQUENCE [LARGE SCALE GENOMIC DNA]</scope>
    <source>
        <strain evidence="2 3">SD</strain>
    </source>
</reference>
<accession>A0ABU4VIG9</accession>
<evidence type="ECO:0000313" key="3">
    <source>
        <dbReference type="Proteomes" id="UP001277761"/>
    </source>
</evidence>
<dbReference type="EMBL" id="JAXAVX010000003">
    <property type="protein sequence ID" value="MDX8151629.1"/>
    <property type="molecule type" value="Genomic_DNA"/>
</dbReference>
<evidence type="ECO:0000313" key="2">
    <source>
        <dbReference type="EMBL" id="MDX8151629.1"/>
    </source>
</evidence>
<dbReference type="Gene3D" id="1.10.10.10">
    <property type="entry name" value="Winged helix-like DNA-binding domain superfamily/Winged helix DNA-binding domain"/>
    <property type="match status" value="1"/>
</dbReference>